<evidence type="ECO:0000313" key="3">
    <source>
        <dbReference type="EMBL" id="MDP2542339.1"/>
    </source>
</evidence>
<keyword evidence="2 3" id="KW-0560">Oxidoreductase</keyword>
<keyword evidence="6" id="KW-1185">Reference proteome</keyword>
<dbReference type="EMBL" id="PDUU01000009">
    <property type="protein sequence ID" value="PHN96902.1"/>
    <property type="molecule type" value="Genomic_DNA"/>
</dbReference>
<dbReference type="InterPro" id="IPR002347">
    <property type="entry name" value="SDR_fam"/>
</dbReference>
<evidence type="ECO:0000313" key="4">
    <source>
        <dbReference type="EMBL" id="PHN96902.1"/>
    </source>
</evidence>
<dbReference type="Gene3D" id="3.40.50.720">
    <property type="entry name" value="NAD(P)-binding Rossmann-like Domain"/>
    <property type="match status" value="1"/>
</dbReference>
<name>A0A2G1BS86_9FLAO</name>
<proteinExistence type="inferred from homology"/>
<sequence length="225" mass="24330">MKTIVVVGGSSGIGKAIIDDLKDTHKIINISRTQPETHQHITHYTCDITKDELPELEEVHGLVYCPGSINLKSFSRLKIADFQADLEINVIGAIKTLKAYEGALTKNKGSVVLFSTVASFLGMPFHASIATSKSAIEGLTKSLAAEYATKIRFNAIAPTVTDTPLAARLLRNEKQQESLQNRHPLKKYLKAEEVAGLATFLLSDVAASMTGQIIPIDAGIVSVKM</sequence>
<dbReference type="CDD" id="cd05233">
    <property type="entry name" value="SDR_c"/>
    <property type="match status" value="1"/>
</dbReference>
<gene>
    <name evidence="4" type="ORF">CSC81_10805</name>
    <name evidence="3" type="ORF">Q8W23_12730</name>
</gene>
<dbReference type="Proteomes" id="UP000222163">
    <property type="component" value="Unassembled WGS sequence"/>
</dbReference>
<dbReference type="GO" id="GO:0016491">
    <property type="term" value="F:oxidoreductase activity"/>
    <property type="evidence" value="ECO:0007669"/>
    <property type="project" value="UniProtKB-KW"/>
</dbReference>
<dbReference type="InterPro" id="IPR036291">
    <property type="entry name" value="NAD(P)-bd_dom_sf"/>
</dbReference>
<dbReference type="InterPro" id="IPR051122">
    <property type="entry name" value="SDR_DHRS6-like"/>
</dbReference>
<organism evidence="4 5">
    <name type="scientific">Tenacibaculum discolor</name>
    <dbReference type="NCBI Taxonomy" id="361581"/>
    <lineage>
        <taxon>Bacteria</taxon>
        <taxon>Pseudomonadati</taxon>
        <taxon>Bacteroidota</taxon>
        <taxon>Flavobacteriia</taxon>
        <taxon>Flavobacteriales</taxon>
        <taxon>Flavobacteriaceae</taxon>
        <taxon>Tenacibaculum</taxon>
    </lineage>
</organism>
<reference evidence="4 5" key="1">
    <citation type="journal article" date="2016" name="Nat. Commun.">
        <title>Microbial interactions lead to rapid micro-scale successions on model marine particles.</title>
        <authorList>
            <person name="Datta M.S."/>
            <person name="Sliwerska E."/>
            <person name="Gore J."/>
            <person name="Polz M.F."/>
            <person name="Cordero O.X."/>
        </authorList>
    </citation>
    <scope>NUCLEOTIDE SEQUENCE [LARGE SCALE GENOMIC DNA]</scope>
    <source>
        <strain evidence="4 5">4G03</strain>
    </source>
</reference>
<dbReference type="PRINTS" id="PR00081">
    <property type="entry name" value="GDHRDH"/>
</dbReference>
<reference evidence="4" key="2">
    <citation type="submission" date="2017-10" db="EMBL/GenBank/DDBJ databases">
        <authorList>
            <person name="Enke T.N."/>
            <person name="Cordero O.X."/>
        </authorList>
    </citation>
    <scope>NUCLEOTIDE SEQUENCE</scope>
    <source>
        <strain evidence="4">4G03</strain>
    </source>
</reference>
<dbReference type="PANTHER" id="PTHR43477:SF1">
    <property type="entry name" value="DIHYDROANTICAPSIN 7-DEHYDROGENASE"/>
    <property type="match status" value="1"/>
</dbReference>
<protein>
    <submittedName>
        <fullName evidence="3 4">Oxidoreductase</fullName>
        <ecNumber evidence="3">1.-.-.-</ecNumber>
    </submittedName>
</protein>
<accession>A0A2G1BS86</accession>
<reference evidence="3 6" key="3">
    <citation type="submission" date="2023-07" db="EMBL/GenBank/DDBJ databases">
        <title>Genome content predicts the carbon catabolic preferences of heterotrophic bacteria.</title>
        <authorList>
            <person name="Gralka M."/>
        </authorList>
    </citation>
    <scope>NUCLEOTIDE SEQUENCE [LARGE SCALE GENOMIC DNA]</scope>
    <source>
        <strain evidence="3 6">4G03</strain>
    </source>
</reference>
<dbReference type="Proteomes" id="UP001242342">
    <property type="component" value="Unassembled WGS sequence"/>
</dbReference>
<evidence type="ECO:0000256" key="2">
    <source>
        <dbReference type="ARBA" id="ARBA00023002"/>
    </source>
</evidence>
<comment type="caution">
    <text evidence="4">The sequence shown here is derived from an EMBL/GenBank/DDBJ whole genome shotgun (WGS) entry which is preliminary data.</text>
</comment>
<dbReference type="RefSeq" id="WP_099215767.1">
    <property type="nucleotide sequence ID" value="NZ_JAUYVU010000010.1"/>
</dbReference>
<dbReference type="PANTHER" id="PTHR43477">
    <property type="entry name" value="DIHYDROANTICAPSIN 7-DEHYDROGENASE"/>
    <property type="match status" value="1"/>
</dbReference>
<comment type="similarity">
    <text evidence="1">Belongs to the short-chain dehydrogenases/reductases (SDR) family.</text>
</comment>
<evidence type="ECO:0000313" key="6">
    <source>
        <dbReference type="Proteomes" id="UP001242342"/>
    </source>
</evidence>
<evidence type="ECO:0000256" key="1">
    <source>
        <dbReference type="ARBA" id="ARBA00006484"/>
    </source>
</evidence>
<dbReference type="EMBL" id="JAUYVU010000010">
    <property type="protein sequence ID" value="MDP2542339.1"/>
    <property type="molecule type" value="Genomic_DNA"/>
</dbReference>
<dbReference type="AlphaFoldDB" id="A0A2G1BS86"/>
<dbReference type="Pfam" id="PF13561">
    <property type="entry name" value="adh_short_C2"/>
    <property type="match status" value="1"/>
</dbReference>
<evidence type="ECO:0000313" key="5">
    <source>
        <dbReference type="Proteomes" id="UP000222163"/>
    </source>
</evidence>
<dbReference type="SUPFAM" id="SSF51735">
    <property type="entry name" value="NAD(P)-binding Rossmann-fold domains"/>
    <property type="match status" value="1"/>
</dbReference>
<dbReference type="EC" id="1.-.-.-" evidence="3"/>